<dbReference type="GO" id="GO:0008270">
    <property type="term" value="F:zinc ion binding"/>
    <property type="evidence" value="ECO:0007669"/>
    <property type="project" value="UniProtKB-KW"/>
</dbReference>
<feature type="domain" description="SIAH-type" evidence="5">
    <location>
        <begin position="1"/>
        <end position="36"/>
    </location>
</feature>
<dbReference type="EMBL" id="JAPWTK010000072">
    <property type="protein sequence ID" value="KAJ8952200.1"/>
    <property type="molecule type" value="Genomic_DNA"/>
</dbReference>
<keyword evidence="3" id="KW-0862">Zinc</keyword>
<accession>A0AAV8YKY7</accession>
<dbReference type="SUPFAM" id="SSF49599">
    <property type="entry name" value="TRAF domain-like"/>
    <property type="match status" value="1"/>
</dbReference>
<evidence type="ECO:0000256" key="4">
    <source>
        <dbReference type="PROSITE-ProRule" id="PRU00455"/>
    </source>
</evidence>
<organism evidence="6 7">
    <name type="scientific">Aromia moschata</name>
    <dbReference type="NCBI Taxonomy" id="1265417"/>
    <lineage>
        <taxon>Eukaryota</taxon>
        <taxon>Metazoa</taxon>
        <taxon>Ecdysozoa</taxon>
        <taxon>Arthropoda</taxon>
        <taxon>Hexapoda</taxon>
        <taxon>Insecta</taxon>
        <taxon>Pterygota</taxon>
        <taxon>Neoptera</taxon>
        <taxon>Endopterygota</taxon>
        <taxon>Coleoptera</taxon>
        <taxon>Polyphaga</taxon>
        <taxon>Cucujiformia</taxon>
        <taxon>Chrysomeloidea</taxon>
        <taxon>Cerambycidae</taxon>
        <taxon>Cerambycinae</taxon>
        <taxon>Callichromatini</taxon>
        <taxon>Aromia</taxon>
    </lineage>
</organism>
<evidence type="ECO:0000313" key="6">
    <source>
        <dbReference type="EMBL" id="KAJ8952200.1"/>
    </source>
</evidence>
<dbReference type="Proteomes" id="UP001162162">
    <property type="component" value="Unassembled WGS sequence"/>
</dbReference>
<evidence type="ECO:0000256" key="2">
    <source>
        <dbReference type="ARBA" id="ARBA00022771"/>
    </source>
</evidence>
<feature type="non-terminal residue" evidence="6">
    <location>
        <position position="1"/>
    </location>
</feature>
<evidence type="ECO:0000313" key="7">
    <source>
        <dbReference type="Proteomes" id="UP001162162"/>
    </source>
</evidence>
<keyword evidence="2 4" id="KW-0863">Zinc-finger</keyword>
<dbReference type="InterPro" id="IPR013010">
    <property type="entry name" value="Znf_SIAH"/>
</dbReference>
<sequence>VRSHEDTCVFKQYQCPSCRFAGVGTQLVQHFKAEHRRYLSPNGPAFALDVQADAGGACYLYRADAATLCLVKVRARKAGRIRLALRIPRRRAAGQAYEEFVLLSDRLLIARDDCFTLTLKVDSVRFAEAKRIVCAYKIVYLE</sequence>
<evidence type="ECO:0000259" key="5">
    <source>
        <dbReference type="PROSITE" id="PS51081"/>
    </source>
</evidence>
<evidence type="ECO:0000256" key="3">
    <source>
        <dbReference type="ARBA" id="ARBA00022833"/>
    </source>
</evidence>
<keyword evidence="1" id="KW-0479">Metal-binding</keyword>
<reference evidence="6" key="1">
    <citation type="journal article" date="2023" name="Insect Mol. Biol.">
        <title>Genome sequencing provides insights into the evolution of gene families encoding plant cell wall-degrading enzymes in longhorned beetles.</title>
        <authorList>
            <person name="Shin N.R."/>
            <person name="Okamura Y."/>
            <person name="Kirsch R."/>
            <person name="Pauchet Y."/>
        </authorList>
    </citation>
    <scope>NUCLEOTIDE SEQUENCE</scope>
    <source>
        <strain evidence="6">AMC_N1</strain>
    </source>
</reference>
<name>A0AAV8YKY7_9CUCU</name>
<gene>
    <name evidence="6" type="ORF">NQ318_022650</name>
</gene>
<comment type="caution">
    <text evidence="6">The sequence shown here is derived from an EMBL/GenBank/DDBJ whole genome shotgun (WGS) entry which is preliminary data.</text>
</comment>
<proteinExistence type="predicted"/>
<keyword evidence="7" id="KW-1185">Reference proteome</keyword>
<dbReference type="PROSITE" id="PS51081">
    <property type="entry name" value="ZF_SIAH"/>
    <property type="match status" value="1"/>
</dbReference>
<evidence type="ECO:0000256" key="1">
    <source>
        <dbReference type="ARBA" id="ARBA00022723"/>
    </source>
</evidence>
<protein>
    <recommendedName>
        <fullName evidence="5">SIAH-type domain-containing protein</fullName>
    </recommendedName>
</protein>
<dbReference type="AlphaFoldDB" id="A0AAV8YKY7"/>